<dbReference type="InterPro" id="IPR036148">
    <property type="entry name" value="MmgE/PrpD_sf"/>
</dbReference>
<evidence type="ECO:0000313" key="4">
    <source>
        <dbReference type="EMBL" id="GAH04636.1"/>
    </source>
</evidence>
<dbReference type="InterPro" id="IPR042183">
    <property type="entry name" value="MmgE/PrpD_sf_1"/>
</dbReference>
<protein>
    <recommendedName>
        <fullName evidence="5">MmgE/PrpD family protein</fullName>
    </recommendedName>
</protein>
<comment type="similarity">
    <text evidence="1">Belongs to the PrpD family.</text>
</comment>
<comment type="caution">
    <text evidence="4">The sequence shown here is derived from an EMBL/GenBank/DDBJ whole genome shotgun (WGS) entry which is preliminary data.</text>
</comment>
<dbReference type="PANTHER" id="PTHR16943">
    <property type="entry name" value="2-METHYLCITRATE DEHYDRATASE-RELATED"/>
    <property type="match status" value="1"/>
</dbReference>
<dbReference type="InterPro" id="IPR005656">
    <property type="entry name" value="MmgE_PrpD"/>
</dbReference>
<dbReference type="InterPro" id="IPR045337">
    <property type="entry name" value="MmgE_PrpD_C"/>
</dbReference>
<evidence type="ECO:0000259" key="2">
    <source>
        <dbReference type="Pfam" id="PF03972"/>
    </source>
</evidence>
<feature type="domain" description="MmgE/PrpD C-terminal" evidence="3">
    <location>
        <begin position="169"/>
        <end position="286"/>
    </location>
</feature>
<reference evidence="4" key="1">
    <citation type="journal article" date="2014" name="Front. Microbiol.">
        <title>High frequency of phylogenetically diverse reductive dehalogenase-homologous genes in deep subseafloor sedimentary metagenomes.</title>
        <authorList>
            <person name="Kawai M."/>
            <person name="Futagami T."/>
            <person name="Toyoda A."/>
            <person name="Takaki Y."/>
            <person name="Nishi S."/>
            <person name="Hori S."/>
            <person name="Arai W."/>
            <person name="Tsubouchi T."/>
            <person name="Morono Y."/>
            <person name="Uchiyama I."/>
            <person name="Ito T."/>
            <person name="Fujiyama A."/>
            <person name="Inagaki F."/>
            <person name="Takami H."/>
        </authorList>
    </citation>
    <scope>NUCLEOTIDE SEQUENCE</scope>
    <source>
        <strain evidence="4">Expedition CK06-06</strain>
    </source>
</reference>
<evidence type="ECO:0000256" key="1">
    <source>
        <dbReference type="ARBA" id="ARBA00006174"/>
    </source>
</evidence>
<sequence>SHPSDIIPAVLSTGEFMKKDGKEVLVGIIIAYELEMRLCMAAFPGVREIGWHHATLTQLVSPVVAGRMLGLNEEEIVAAIGISGSSHFTLGGVVAGHLTNMKNAADPLAVEAGVRAVLLASKGYTGPVEVFEGKEGLFEVLDKVKWDKDILTKGLGEKFLINQCGYKAFPTEALTHQPITAALEVMQENNIDPQEVKEVLVETTTRGADILSDPSKYKPTTKETADHSLPYCIAVVVAKGNALPSDFEDDALRDPFVWSLLNKIKVVANPVIDSLFPKIKRAIVTIKTS</sequence>
<dbReference type="AlphaFoldDB" id="X1C962"/>
<dbReference type="InterPro" id="IPR045336">
    <property type="entry name" value="MmgE_PrpD_N"/>
</dbReference>
<dbReference type="GO" id="GO:0016829">
    <property type="term" value="F:lyase activity"/>
    <property type="evidence" value="ECO:0007669"/>
    <property type="project" value="InterPro"/>
</dbReference>
<dbReference type="Pfam" id="PF03972">
    <property type="entry name" value="MmgE_PrpD_N"/>
    <property type="match status" value="1"/>
</dbReference>
<dbReference type="EMBL" id="BART01021885">
    <property type="protein sequence ID" value="GAH04636.1"/>
    <property type="molecule type" value="Genomic_DNA"/>
</dbReference>
<feature type="non-terminal residue" evidence="4">
    <location>
        <position position="1"/>
    </location>
</feature>
<feature type="non-terminal residue" evidence="4">
    <location>
        <position position="289"/>
    </location>
</feature>
<evidence type="ECO:0000259" key="3">
    <source>
        <dbReference type="Pfam" id="PF19305"/>
    </source>
</evidence>
<name>X1C962_9ZZZZ</name>
<accession>X1C962</accession>
<feature type="domain" description="MmgE/PrpD N-terminal" evidence="2">
    <location>
        <begin position="2"/>
        <end position="142"/>
    </location>
</feature>
<dbReference type="PANTHER" id="PTHR16943:SF8">
    <property type="entry name" value="2-METHYLCITRATE DEHYDRATASE"/>
    <property type="match status" value="1"/>
</dbReference>
<dbReference type="Gene3D" id="1.10.4100.10">
    <property type="entry name" value="2-methylcitrate dehydratase PrpD"/>
    <property type="match status" value="1"/>
</dbReference>
<gene>
    <name evidence="4" type="ORF">S01H4_40230</name>
</gene>
<dbReference type="SUPFAM" id="SSF103378">
    <property type="entry name" value="2-methylcitrate dehydratase PrpD"/>
    <property type="match status" value="1"/>
</dbReference>
<proteinExistence type="inferred from homology"/>
<dbReference type="Pfam" id="PF19305">
    <property type="entry name" value="MmgE_PrpD_C"/>
    <property type="match status" value="1"/>
</dbReference>
<organism evidence="4">
    <name type="scientific">marine sediment metagenome</name>
    <dbReference type="NCBI Taxonomy" id="412755"/>
    <lineage>
        <taxon>unclassified sequences</taxon>
        <taxon>metagenomes</taxon>
        <taxon>ecological metagenomes</taxon>
    </lineage>
</organism>
<evidence type="ECO:0008006" key="5">
    <source>
        <dbReference type="Google" id="ProtNLM"/>
    </source>
</evidence>